<evidence type="ECO:0000313" key="2">
    <source>
        <dbReference type="Proteomes" id="UP000308600"/>
    </source>
</evidence>
<dbReference type="Proteomes" id="UP000308600">
    <property type="component" value="Unassembled WGS sequence"/>
</dbReference>
<reference evidence="1 2" key="1">
    <citation type="journal article" date="2019" name="Nat. Ecol. Evol.">
        <title>Megaphylogeny resolves global patterns of mushroom evolution.</title>
        <authorList>
            <person name="Varga T."/>
            <person name="Krizsan K."/>
            <person name="Foldi C."/>
            <person name="Dima B."/>
            <person name="Sanchez-Garcia M."/>
            <person name="Sanchez-Ramirez S."/>
            <person name="Szollosi G.J."/>
            <person name="Szarkandi J.G."/>
            <person name="Papp V."/>
            <person name="Albert L."/>
            <person name="Andreopoulos W."/>
            <person name="Angelini C."/>
            <person name="Antonin V."/>
            <person name="Barry K.W."/>
            <person name="Bougher N.L."/>
            <person name="Buchanan P."/>
            <person name="Buyck B."/>
            <person name="Bense V."/>
            <person name="Catcheside P."/>
            <person name="Chovatia M."/>
            <person name="Cooper J."/>
            <person name="Damon W."/>
            <person name="Desjardin D."/>
            <person name="Finy P."/>
            <person name="Geml J."/>
            <person name="Haridas S."/>
            <person name="Hughes K."/>
            <person name="Justo A."/>
            <person name="Karasinski D."/>
            <person name="Kautmanova I."/>
            <person name="Kiss B."/>
            <person name="Kocsube S."/>
            <person name="Kotiranta H."/>
            <person name="LaButti K.M."/>
            <person name="Lechner B.E."/>
            <person name="Liimatainen K."/>
            <person name="Lipzen A."/>
            <person name="Lukacs Z."/>
            <person name="Mihaltcheva S."/>
            <person name="Morgado L.N."/>
            <person name="Niskanen T."/>
            <person name="Noordeloos M.E."/>
            <person name="Ohm R.A."/>
            <person name="Ortiz-Santana B."/>
            <person name="Ovrebo C."/>
            <person name="Racz N."/>
            <person name="Riley R."/>
            <person name="Savchenko A."/>
            <person name="Shiryaev A."/>
            <person name="Soop K."/>
            <person name="Spirin V."/>
            <person name="Szebenyi C."/>
            <person name="Tomsovsky M."/>
            <person name="Tulloss R.E."/>
            <person name="Uehling J."/>
            <person name="Grigoriev I.V."/>
            <person name="Vagvolgyi C."/>
            <person name="Papp T."/>
            <person name="Martin F.M."/>
            <person name="Miettinen O."/>
            <person name="Hibbett D.S."/>
            <person name="Nagy L.G."/>
        </authorList>
    </citation>
    <scope>NUCLEOTIDE SEQUENCE [LARGE SCALE GENOMIC DNA]</scope>
    <source>
        <strain evidence="1 2">NL-1719</strain>
    </source>
</reference>
<sequence length="164" mass="18216">MLGCDPEADIGICKAATRLTLGMLCRGRERKANAAYRARETRFNQAMIPLYLSDADWGYGWVVIRGMMGISSAIQTIMERGQSDMGGTYLKWLCQKSPHYEQPRIDNSCQVPGSAILVRGRPYQNSYPAPLADFSSSLRNRMSSRGSGRKKRGDSKVPAEAVDF</sequence>
<keyword evidence="2" id="KW-1185">Reference proteome</keyword>
<dbReference type="EMBL" id="ML208265">
    <property type="protein sequence ID" value="TFK75015.1"/>
    <property type="molecule type" value="Genomic_DNA"/>
</dbReference>
<protein>
    <submittedName>
        <fullName evidence="1">Uncharacterized protein</fullName>
    </submittedName>
</protein>
<organism evidence="1 2">
    <name type="scientific">Pluteus cervinus</name>
    <dbReference type="NCBI Taxonomy" id="181527"/>
    <lineage>
        <taxon>Eukaryota</taxon>
        <taxon>Fungi</taxon>
        <taxon>Dikarya</taxon>
        <taxon>Basidiomycota</taxon>
        <taxon>Agaricomycotina</taxon>
        <taxon>Agaricomycetes</taxon>
        <taxon>Agaricomycetidae</taxon>
        <taxon>Agaricales</taxon>
        <taxon>Pluteineae</taxon>
        <taxon>Pluteaceae</taxon>
        <taxon>Pluteus</taxon>
    </lineage>
</organism>
<proteinExistence type="predicted"/>
<evidence type="ECO:0000313" key="1">
    <source>
        <dbReference type="EMBL" id="TFK75015.1"/>
    </source>
</evidence>
<name>A0ACD3BAZ1_9AGAR</name>
<gene>
    <name evidence="1" type="ORF">BDN72DRAFT_604846</name>
</gene>
<accession>A0ACD3BAZ1</accession>